<dbReference type="EMBL" id="FYEH01000005">
    <property type="protein sequence ID" value="SNB66638.1"/>
    <property type="molecule type" value="Genomic_DNA"/>
</dbReference>
<accession>A0A212R492</accession>
<reference evidence="1 2" key="1">
    <citation type="submission" date="2017-06" db="EMBL/GenBank/DDBJ databases">
        <authorList>
            <person name="Kim H.J."/>
            <person name="Triplett B.A."/>
        </authorList>
    </citation>
    <scope>NUCLEOTIDE SEQUENCE [LARGE SCALE GENOMIC DNA]</scope>
    <source>
        <strain evidence="1 2">B29T1</strain>
    </source>
</reference>
<dbReference type="Proteomes" id="UP000197065">
    <property type="component" value="Unassembled WGS sequence"/>
</dbReference>
<organism evidence="1 2">
    <name type="scientific">Arboricoccus pini</name>
    <dbReference type="NCBI Taxonomy" id="1963835"/>
    <lineage>
        <taxon>Bacteria</taxon>
        <taxon>Pseudomonadati</taxon>
        <taxon>Pseudomonadota</taxon>
        <taxon>Alphaproteobacteria</taxon>
        <taxon>Geminicoccales</taxon>
        <taxon>Geminicoccaceae</taxon>
        <taxon>Arboricoccus</taxon>
    </lineage>
</organism>
<name>A0A212R492_9PROT</name>
<proteinExistence type="predicted"/>
<evidence type="ECO:0000313" key="1">
    <source>
        <dbReference type="EMBL" id="SNB66638.1"/>
    </source>
</evidence>
<evidence type="ECO:0000313" key="2">
    <source>
        <dbReference type="Proteomes" id="UP000197065"/>
    </source>
</evidence>
<dbReference type="AlphaFoldDB" id="A0A212R492"/>
<gene>
    <name evidence="1" type="ORF">SAMN07250955_105154</name>
</gene>
<protein>
    <submittedName>
        <fullName evidence="1">Uncharacterized protein</fullName>
    </submittedName>
</protein>
<keyword evidence="2" id="KW-1185">Reference proteome</keyword>
<sequence length="64" mass="7341">MGSRALREGFIFEDANHNVIREVVRINWTVISDEQRDRGQELLRKIKASESRRCANLKALTGSV</sequence>